<organism evidence="1 2">
    <name type="scientific">Corynebacterium pyruviciproducens ATCC BAA-1742</name>
    <dbReference type="NCBI Taxonomy" id="1125779"/>
    <lineage>
        <taxon>Bacteria</taxon>
        <taxon>Bacillati</taxon>
        <taxon>Actinomycetota</taxon>
        <taxon>Actinomycetes</taxon>
        <taxon>Mycobacteriales</taxon>
        <taxon>Corynebacteriaceae</taxon>
        <taxon>Corynebacterium</taxon>
    </lineage>
</organism>
<name>S2ZFC0_9CORY</name>
<dbReference type="EMBL" id="ATBY01000015">
    <property type="protein sequence ID" value="EPD68687.1"/>
    <property type="molecule type" value="Genomic_DNA"/>
</dbReference>
<accession>S2ZFC0</accession>
<reference evidence="1 2" key="1">
    <citation type="submission" date="2013-05" db="EMBL/GenBank/DDBJ databases">
        <title>The Genome Sequence of Corynebacterium pyruviciproducens 1773O (ATCC BAA-1742).</title>
        <authorList>
            <consortium name="The Broad Institute Genomics Platform"/>
            <person name="Earl A."/>
            <person name="Ward D."/>
            <person name="Feldgarden M."/>
            <person name="Gevers D."/>
            <person name="Tong J."/>
            <person name="Walker B."/>
            <person name="Young S."/>
            <person name="Zeng Q."/>
            <person name="Gargeya S."/>
            <person name="Fitzgerald M."/>
            <person name="Haas B."/>
            <person name="Abouelleil A."/>
            <person name="Allen A.W."/>
            <person name="Alvarado L."/>
            <person name="Arachchi H.M."/>
            <person name="Berlin A.M."/>
            <person name="Chapman S.B."/>
            <person name="Gainer-Dewar J."/>
            <person name="Goldberg J."/>
            <person name="Griggs A."/>
            <person name="Gujja S."/>
            <person name="Hansen M."/>
            <person name="Howarth C."/>
            <person name="Imamovic A."/>
            <person name="Ireland A."/>
            <person name="Larimer J."/>
            <person name="McCowan C."/>
            <person name="Murphy C."/>
            <person name="Pearson M."/>
            <person name="Poon T.W."/>
            <person name="Priest M."/>
            <person name="Roberts A."/>
            <person name="Saif S."/>
            <person name="Shea T."/>
            <person name="Sisk P."/>
            <person name="Sykes S."/>
            <person name="Wortman J."/>
            <person name="Nusbaum C."/>
            <person name="Birren B."/>
        </authorList>
    </citation>
    <scope>NUCLEOTIDE SEQUENCE [LARGE SCALE GENOMIC DNA]</scope>
    <source>
        <strain evidence="1 2">ATCC BAA-1742</strain>
    </source>
</reference>
<gene>
    <name evidence="1" type="ORF">HMPREF1219_01873</name>
</gene>
<keyword evidence="2" id="KW-1185">Reference proteome</keyword>
<dbReference type="AlphaFoldDB" id="S2ZFC0"/>
<proteinExistence type="predicted"/>
<protein>
    <submittedName>
        <fullName evidence="1">Uncharacterized protein</fullName>
    </submittedName>
</protein>
<dbReference type="Proteomes" id="UP000014408">
    <property type="component" value="Unassembled WGS sequence"/>
</dbReference>
<comment type="caution">
    <text evidence="1">The sequence shown here is derived from an EMBL/GenBank/DDBJ whole genome shotgun (WGS) entry which is preliminary data.</text>
</comment>
<dbReference type="Pfam" id="PF13384">
    <property type="entry name" value="HTH_23"/>
    <property type="match status" value="1"/>
</dbReference>
<dbReference type="HOGENOM" id="CLU_2600114_0_0_11"/>
<evidence type="ECO:0000313" key="1">
    <source>
        <dbReference type="EMBL" id="EPD68687.1"/>
    </source>
</evidence>
<sequence length="79" mass="8769">MTDYRAVMDLVLQGWSVRQICSTVRCSHTTVQKARHTMAAHQITTDEQLAGITCLFGVVGTVCLGLPTSCGQWFRRLRG</sequence>
<dbReference type="RefSeq" id="WP_016458611.1">
    <property type="nucleotide sequence ID" value="NZ_KE150447.1"/>
</dbReference>
<evidence type="ECO:0000313" key="2">
    <source>
        <dbReference type="Proteomes" id="UP000014408"/>
    </source>
</evidence>
<dbReference type="eggNOG" id="ENOG5030GNB">
    <property type="taxonomic scope" value="Bacteria"/>
</dbReference>